<dbReference type="SUPFAM" id="SSF53448">
    <property type="entry name" value="Nucleotide-diphospho-sugar transferases"/>
    <property type="match status" value="1"/>
</dbReference>
<organism evidence="2 3">
    <name type="scientific">Thermococcus camini</name>
    <dbReference type="NCBI Taxonomy" id="2016373"/>
    <lineage>
        <taxon>Archaea</taxon>
        <taxon>Methanobacteriati</taxon>
        <taxon>Methanobacteriota</taxon>
        <taxon>Thermococci</taxon>
        <taxon>Thermococcales</taxon>
        <taxon>Thermococcaceae</taxon>
        <taxon>Thermococcus</taxon>
    </lineage>
</organism>
<gene>
    <name evidence="2" type="ORF">TIRI35C_0013</name>
</gene>
<name>A0A7G2D3V5_9EURY</name>
<dbReference type="Gene3D" id="3.90.550.10">
    <property type="entry name" value="Spore Coat Polysaccharide Biosynthesis Protein SpsA, Chain A"/>
    <property type="match status" value="1"/>
</dbReference>
<dbReference type="EMBL" id="LR881183">
    <property type="protein sequence ID" value="CAD5243167.1"/>
    <property type="molecule type" value="Genomic_DNA"/>
</dbReference>
<dbReference type="KEGG" id="tcq:TIRI35C_0013"/>
<dbReference type="Proteomes" id="UP000516304">
    <property type="component" value="Chromosome TIRI35C"/>
</dbReference>
<sequence>MSVSVIISTLYKRPREFKECLESIIEQTVHPTEIIILNGSFDGSWENVKEEFDDIFKKMRDAGIAVKHITSLGASLPHARNTGAKLGKGEILLFLDDDVVLERDYIKNLLKVYEEHPNAMGVQGFITNRVSGNNPLIRFGFLKFIWWLLQRGYYEVDEHRQLVSLFEVLPYRLTRTINRESFSGTNMSYRKEVFKSLEFDERLKRYAIGEDKDFSYRLHKLFPGSLYQTPHARLVHQEAPAGRLPSKQFETMKQVYHLYLFYKLFEQNARNKTVYVLGRIGDLLLHSILFMTSGFKKEKALKVTYMIEAMWLALSNRNRIKKGEVNFWTREMQKIT</sequence>
<dbReference type="PANTHER" id="PTHR43685:SF2">
    <property type="entry name" value="GLYCOSYLTRANSFERASE 2-LIKE DOMAIN-CONTAINING PROTEIN"/>
    <property type="match status" value="1"/>
</dbReference>
<evidence type="ECO:0000313" key="2">
    <source>
        <dbReference type="EMBL" id="CAD5243167.1"/>
    </source>
</evidence>
<protein>
    <recommendedName>
        <fullName evidence="1">Glycosyltransferase 2-like domain-containing protein</fullName>
    </recommendedName>
</protein>
<dbReference type="InterPro" id="IPR050834">
    <property type="entry name" value="Glycosyltransf_2"/>
</dbReference>
<reference evidence="2 3" key="1">
    <citation type="submission" date="2020-09" db="EMBL/GenBank/DDBJ databases">
        <authorList>
            <person name="Courtine D."/>
        </authorList>
    </citation>
    <scope>NUCLEOTIDE SEQUENCE [LARGE SCALE GENOMIC DNA]</scope>
    <source>
        <strain evidence="2 3">IRI35c</strain>
    </source>
</reference>
<feature type="domain" description="Glycosyltransferase 2-like" evidence="1">
    <location>
        <begin position="5"/>
        <end position="162"/>
    </location>
</feature>
<dbReference type="CDD" id="cd00761">
    <property type="entry name" value="Glyco_tranf_GTA_type"/>
    <property type="match status" value="1"/>
</dbReference>
<dbReference type="InterPro" id="IPR001173">
    <property type="entry name" value="Glyco_trans_2-like"/>
</dbReference>
<proteinExistence type="predicted"/>
<accession>A0A7G2D3V5</accession>
<evidence type="ECO:0000259" key="1">
    <source>
        <dbReference type="Pfam" id="PF00535"/>
    </source>
</evidence>
<dbReference type="PANTHER" id="PTHR43685">
    <property type="entry name" value="GLYCOSYLTRANSFERASE"/>
    <property type="match status" value="1"/>
</dbReference>
<dbReference type="InterPro" id="IPR029044">
    <property type="entry name" value="Nucleotide-diphossugar_trans"/>
</dbReference>
<keyword evidence="3" id="KW-1185">Reference proteome</keyword>
<dbReference type="AlphaFoldDB" id="A0A7G2D3V5"/>
<dbReference type="Pfam" id="PF00535">
    <property type="entry name" value="Glycos_transf_2"/>
    <property type="match status" value="1"/>
</dbReference>
<evidence type="ECO:0000313" key="3">
    <source>
        <dbReference type="Proteomes" id="UP000516304"/>
    </source>
</evidence>